<gene>
    <name evidence="2" type="ORF">PCOR1329_LOCUS17645</name>
</gene>
<feature type="compositionally biased region" description="Basic and acidic residues" evidence="1">
    <location>
        <begin position="21"/>
        <end position="43"/>
    </location>
</feature>
<reference evidence="2" key="1">
    <citation type="submission" date="2023-10" db="EMBL/GenBank/DDBJ databases">
        <authorList>
            <person name="Chen Y."/>
            <person name="Shah S."/>
            <person name="Dougan E. K."/>
            <person name="Thang M."/>
            <person name="Chan C."/>
        </authorList>
    </citation>
    <scope>NUCLEOTIDE SEQUENCE [LARGE SCALE GENOMIC DNA]</scope>
</reference>
<organism evidence="2 3">
    <name type="scientific">Prorocentrum cordatum</name>
    <dbReference type="NCBI Taxonomy" id="2364126"/>
    <lineage>
        <taxon>Eukaryota</taxon>
        <taxon>Sar</taxon>
        <taxon>Alveolata</taxon>
        <taxon>Dinophyceae</taxon>
        <taxon>Prorocentrales</taxon>
        <taxon>Prorocentraceae</taxon>
        <taxon>Prorocentrum</taxon>
    </lineage>
</organism>
<evidence type="ECO:0000313" key="2">
    <source>
        <dbReference type="EMBL" id="CAK0813861.1"/>
    </source>
</evidence>
<proteinExistence type="predicted"/>
<evidence type="ECO:0000313" key="3">
    <source>
        <dbReference type="Proteomes" id="UP001189429"/>
    </source>
</evidence>
<dbReference type="EMBL" id="CAUYUJ010005500">
    <property type="protein sequence ID" value="CAK0813861.1"/>
    <property type="molecule type" value="Genomic_DNA"/>
</dbReference>
<name>A0ABN9R972_9DINO</name>
<comment type="caution">
    <text evidence="2">The sequence shown here is derived from an EMBL/GenBank/DDBJ whole genome shotgun (WGS) entry which is preliminary data.</text>
</comment>
<protein>
    <submittedName>
        <fullName evidence="2">Uncharacterized protein</fullName>
    </submittedName>
</protein>
<dbReference type="Proteomes" id="UP001189429">
    <property type="component" value="Unassembled WGS sequence"/>
</dbReference>
<keyword evidence="3" id="KW-1185">Reference proteome</keyword>
<feature type="non-terminal residue" evidence="2">
    <location>
        <position position="112"/>
    </location>
</feature>
<feature type="region of interest" description="Disordered" evidence="1">
    <location>
        <begin position="14"/>
        <end position="78"/>
    </location>
</feature>
<feature type="non-terminal residue" evidence="2">
    <location>
        <position position="1"/>
    </location>
</feature>
<sequence>VLVLVFPHHHEPFDRSSCGRGIERGHGGEREVRDHGVQGKRQTDGAVRLVQSAGVQSLPRPAGDGEGDDEPRRGHHRIRGFHSLHLRVRDGGLVVGGHYLPGLPVPRQQDHH</sequence>
<accession>A0ABN9R972</accession>
<evidence type="ECO:0000256" key="1">
    <source>
        <dbReference type="SAM" id="MobiDB-lite"/>
    </source>
</evidence>